<proteinExistence type="predicted"/>
<dbReference type="GO" id="GO:0070507">
    <property type="term" value="P:regulation of microtubule cytoskeleton organization"/>
    <property type="evidence" value="ECO:0007669"/>
    <property type="project" value="InterPro"/>
</dbReference>
<evidence type="ECO:0000256" key="6">
    <source>
        <dbReference type="ARBA" id="ARBA00023054"/>
    </source>
</evidence>
<sequence>MSGDPWNRDEQEQEEWENINKLLRQHGLRPVFLDNPEDSRNSAEKTLMDKQSSQAIRYALKTLVEETERQRKIVRGLIEDNHQLRDELRLERSRASRQEQRANDLDILLENIKHKICQLEDQSISSASQQHHQVKELQKDHLVIQAKYHQQSEMLREKEETIARLEKELNRRSMEEEEHMAAQKKCSVSFANRLQELPWISRFVV</sequence>
<comment type="subunit">
    <text evidence="2">Directly interacts with tubulin-gamma; this interaction determines centrosomal localization.</text>
</comment>
<dbReference type="InterPro" id="IPR037692">
    <property type="entry name" value="CEP70"/>
</dbReference>
<feature type="coiled-coil region" evidence="9">
    <location>
        <begin position="81"/>
        <end position="115"/>
    </location>
</feature>
<keyword evidence="4" id="KW-0963">Cytoplasm</keyword>
<name>A0A9Q0YB30_9SAUR</name>
<keyword evidence="6 9" id="KW-0175">Coiled coil</keyword>
<reference evidence="10" key="1">
    <citation type="journal article" date="2023" name="DNA Res.">
        <title>Chromosome-level genome assembly of Phrynocephalus forsythii using third-generation DNA sequencing and Hi-C analysis.</title>
        <authorList>
            <person name="Qi Y."/>
            <person name="Zhao W."/>
            <person name="Zhao Y."/>
            <person name="Niu C."/>
            <person name="Cao S."/>
            <person name="Zhang Y."/>
        </authorList>
    </citation>
    <scope>NUCLEOTIDE SEQUENCE</scope>
    <source>
        <tissue evidence="10">Muscle</tissue>
    </source>
</reference>
<evidence type="ECO:0000256" key="8">
    <source>
        <dbReference type="ARBA" id="ARBA00025273"/>
    </source>
</evidence>
<organism evidence="10 11">
    <name type="scientific">Phrynocephalus forsythii</name>
    <dbReference type="NCBI Taxonomy" id="171643"/>
    <lineage>
        <taxon>Eukaryota</taxon>
        <taxon>Metazoa</taxon>
        <taxon>Chordata</taxon>
        <taxon>Craniata</taxon>
        <taxon>Vertebrata</taxon>
        <taxon>Euteleostomi</taxon>
        <taxon>Lepidosauria</taxon>
        <taxon>Squamata</taxon>
        <taxon>Bifurcata</taxon>
        <taxon>Unidentata</taxon>
        <taxon>Episquamata</taxon>
        <taxon>Toxicofera</taxon>
        <taxon>Iguania</taxon>
        <taxon>Acrodonta</taxon>
        <taxon>Agamidae</taxon>
        <taxon>Agaminae</taxon>
        <taxon>Phrynocephalus</taxon>
    </lineage>
</organism>
<dbReference type="OrthoDB" id="2020926at2759"/>
<gene>
    <name evidence="10" type="ORF">JRQ81_001801</name>
</gene>
<accession>A0A9Q0YB30</accession>
<evidence type="ECO:0000256" key="2">
    <source>
        <dbReference type="ARBA" id="ARBA00011832"/>
    </source>
</evidence>
<keyword evidence="11" id="KW-1185">Reference proteome</keyword>
<comment type="subcellular location">
    <subcellularLocation>
        <location evidence="1">Cytoplasm</location>
        <location evidence="1">Cytoskeleton</location>
        <location evidence="1">Microtubule organizing center</location>
        <location evidence="1">Centrosome</location>
    </subcellularLocation>
</comment>
<evidence type="ECO:0000313" key="11">
    <source>
        <dbReference type="Proteomes" id="UP001142489"/>
    </source>
</evidence>
<dbReference type="PANTHER" id="PTHR14594:SF1">
    <property type="entry name" value="CENTROSOMAL PROTEIN OF 70 KDA"/>
    <property type="match status" value="1"/>
</dbReference>
<keyword evidence="5" id="KW-0802">TPR repeat</keyword>
<evidence type="ECO:0000256" key="5">
    <source>
        <dbReference type="ARBA" id="ARBA00022803"/>
    </source>
</evidence>
<dbReference type="GO" id="GO:0060271">
    <property type="term" value="P:cilium assembly"/>
    <property type="evidence" value="ECO:0007669"/>
    <property type="project" value="InterPro"/>
</dbReference>
<evidence type="ECO:0000256" key="3">
    <source>
        <dbReference type="ARBA" id="ARBA00018408"/>
    </source>
</evidence>
<comment type="caution">
    <text evidence="10">The sequence shown here is derived from an EMBL/GenBank/DDBJ whole genome shotgun (WGS) entry which is preliminary data.</text>
</comment>
<evidence type="ECO:0000313" key="10">
    <source>
        <dbReference type="EMBL" id="KAJ7345851.1"/>
    </source>
</evidence>
<dbReference type="EMBL" id="JAPFRF010000001">
    <property type="protein sequence ID" value="KAJ7345851.1"/>
    <property type="molecule type" value="Genomic_DNA"/>
</dbReference>
<feature type="coiled-coil region" evidence="9">
    <location>
        <begin position="148"/>
        <end position="185"/>
    </location>
</feature>
<evidence type="ECO:0000256" key="9">
    <source>
        <dbReference type="SAM" id="Coils"/>
    </source>
</evidence>
<keyword evidence="7" id="KW-0206">Cytoskeleton</keyword>
<comment type="function">
    <text evidence="8">Plays a role in the organization of both preexisting and nascent microtubules in interphase cells. During mitosis, required for the organization and orientation of the mitotic spindle.</text>
</comment>
<protein>
    <recommendedName>
        <fullName evidence="3">Centrosomal protein of 70 kDa</fullName>
    </recommendedName>
</protein>
<dbReference type="GO" id="GO:0043015">
    <property type="term" value="F:gamma-tubulin binding"/>
    <property type="evidence" value="ECO:0007669"/>
    <property type="project" value="InterPro"/>
</dbReference>
<dbReference type="GO" id="GO:0005813">
    <property type="term" value="C:centrosome"/>
    <property type="evidence" value="ECO:0007669"/>
    <property type="project" value="UniProtKB-SubCell"/>
</dbReference>
<dbReference type="PANTHER" id="PTHR14594">
    <property type="entry name" value="CENTROSOMAL PROTEIN OF 70 KDA"/>
    <property type="match status" value="1"/>
</dbReference>
<evidence type="ECO:0000256" key="7">
    <source>
        <dbReference type="ARBA" id="ARBA00023212"/>
    </source>
</evidence>
<evidence type="ECO:0000256" key="4">
    <source>
        <dbReference type="ARBA" id="ARBA00022490"/>
    </source>
</evidence>
<dbReference type="AlphaFoldDB" id="A0A9Q0YB30"/>
<dbReference type="Proteomes" id="UP001142489">
    <property type="component" value="Unassembled WGS sequence"/>
</dbReference>
<evidence type="ECO:0000256" key="1">
    <source>
        <dbReference type="ARBA" id="ARBA00004300"/>
    </source>
</evidence>